<keyword evidence="3" id="KW-0285">Flavoprotein</keyword>
<dbReference type="Pfam" id="PF07992">
    <property type="entry name" value="Pyr_redox_2"/>
    <property type="match status" value="1"/>
</dbReference>
<dbReference type="Gene3D" id="3.30.390.30">
    <property type="match status" value="1"/>
</dbReference>
<dbReference type="InterPro" id="IPR001100">
    <property type="entry name" value="Pyr_nuc-diS_OxRdtase"/>
</dbReference>
<dbReference type="Pfam" id="PF02852">
    <property type="entry name" value="Pyr_redox_dim"/>
    <property type="match status" value="1"/>
</dbReference>
<keyword evidence="7" id="KW-0560">Oxidoreductase</keyword>
<dbReference type="PANTHER" id="PTHR43014:SF5">
    <property type="entry name" value="GLUTATHIONE REDUCTASE (NADPH)"/>
    <property type="match status" value="1"/>
</dbReference>
<evidence type="ECO:0000256" key="1">
    <source>
        <dbReference type="ARBA" id="ARBA00001974"/>
    </source>
</evidence>
<dbReference type="SUPFAM" id="SSF51905">
    <property type="entry name" value="FAD/NAD(P)-binding domain"/>
    <property type="match status" value="1"/>
</dbReference>
<evidence type="ECO:0000313" key="7">
    <source>
        <dbReference type="EMBL" id="WNO53475.1"/>
    </source>
</evidence>
<dbReference type="InterPro" id="IPR023753">
    <property type="entry name" value="FAD/NAD-binding_dom"/>
</dbReference>
<dbReference type="EMBL" id="CP135076">
    <property type="protein sequence ID" value="WNO53475.1"/>
    <property type="molecule type" value="Genomic_DNA"/>
</dbReference>
<evidence type="ECO:0000259" key="6">
    <source>
        <dbReference type="Pfam" id="PF07992"/>
    </source>
</evidence>
<dbReference type="PRINTS" id="PR00368">
    <property type="entry name" value="FADPNR"/>
</dbReference>
<keyword evidence="4" id="KW-0274">FAD</keyword>
<dbReference type="PANTHER" id="PTHR43014">
    <property type="entry name" value="MERCURIC REDUCTASE"/>
    <property type="match status" value="1"/>
</dbReference>
<dbReference type="PIRSF" id="PIRSF000350">
    <property type="entry name" value="Mercury_reductase_MerA"/>
    <property type="match status" value="1"/>
</dbReference>
<evidence type="ECO:0000313" key="8">
    <source>
        <dbReference type="Proteomes" id="UP001302249"/>
    </source>
</evidence>
<dbReference type="EC" id="1.-.-.-" evidence="7"/>
<gene>
    <name evidence="7" type="ORF">RPR59_13670</name>
</gene>
<evidence type="ECO:0000256" key="3">
    <source>
        <dbReference type="ARBA" id="ARBA00022630"/>
    </source>
</evidence>
<dbReference type="PRINTS" id="PR00411">
    <property type="entry name" value="PNDRDTASEI"/>
</dbReference>
<comment type="cofactor">
    <cofactor evidence="1">
        <name>FAD</name>
        <dbReference type="ChEBI" id="CHEBI:57692"/>
    </cofactor>
</comment>
<dbReference type="RefSeq" id="WP_229668118.1">
    <property type="nucleotide sequence ID" value="NZ_CP135076.1"/>
</dbReference>
<accession>A0ABZ0B870</accession>
<dbReference type="Gene3D" id="3.50.50.60">
    <property type="entry name" value="FAD/NAD(P)-binding domain"/>
    <property type="match status" value="2"/>
</dbReference>
<evidence type="ECO:0000256" key="2">
    <source>
        <dbReference type="ARBA" id="ARBA00007532"/>
    </source>
</evidence>
<comment type="similarity">
    <text evidence="2">Belongs to the class-I pyridine nucleotide-disulfide oxidoreductase family.</text>
</comment>
<proteinExistence type="inferred from homology"/>
<dbReference type="Proteomes" id="UP001302249">
    <property type="component" value="Chromosome"/>
</dbReference>
<organism evidence="7 8">
    <name type="scientific">Stakelama saccharophila</name>
    <dbReference type="NCBI Taxonomy" id="3075605"/>
    <lineage>
        <taxon>Bacteria</taxon>
        <taxon>Pseudomonadati</taxon>
        <taxon>Pseudomonadota</taxon>
        <taxon>Alphaproteobacteria</taxon>
        <taxon>Sphingomonadales</taxon>
        <taxon>Sphingomonadaceae</taxon>
        <taxon>Stakelama</taxon>
    </lineage>
</organism>
<evidence type="ECO:0000256" key="4">
    <source>
        <dbReference type="ARBA" id="ARBA00022827"/>
    </source>
</evidence>
<name>A0ABZ0B870_9SPHN</name>
<protein>
    <submittedName>
        <fullName evidence="7">NAD(P)/FAD-dependent oxidoreductase</fullName>
        <ecNumber evidence="7">1.-.-.-</ecNumber>
    </submittedName>
</protein>
<dbReference type="SUPFAM" id="SSF55424">
    <property type="entry name" value="FAD/NAD-linked reductases, dimerisation (C-terminal) domain"/>
    <property type="match status" value="1"/>
</dbReference>
<feature type="domain" description="Pyridine nucleotide-disulphide oxidoreductase dimerisation" evidence="5">
    <location>
        <begin position="349"/>
        <end position="452"/>
    </location>
</feature>
<reference evidence="7 8" key="1">
    <citation type="submission" date="2023-09" db="EMBL/GenBank/DDBJ databases">
        <authorList>
            <person name="Rey-Velasco X."/>
        </authorList>
    </citation>
    <scope>NUCLEOTIDE SEQUENCE [LARGE SCALE GENOMIC DNA]</scope>
    <source>
        <strain evidence="7 8">W311</strain>
    </source>
</reference>
<dbReference type="InterPro" id="IPR004099">
    <property type="entry name" value="Pyr_nucl-diS_OxRdtase_dimer"/>
</dbReference>
<dbReference type="GO" id="GO:0016491">
    <property type="term" value="F:oxidoreductase activity"/>
    <property type="evidence" value="ECO:0007669"/>
    <property type="project" value="UniProtKB-KW"/>
</dbReference>
<sequence length="458" mass="48516">MSGEYGILTQSFDLVVLGVGMAAVSAANKCAAAGWSVAVVDELPYGGTCALRGCDPKKLLRRGAEIINDARLMRGKGVKDDDLRIDWGELVAFKRSFTDKMPGRIESGFDEKGIVTLHGHARFLNENTVEIGGGTRIQGRHILIATGAVARPLSMPGSEHAIDNAGFMDLDELPKRILFIGGGYISFEFAHIAVRAGSSVCIADHGPRPLRAFDPDLVDRLVAHSRDLGIDIRLNVAVQSIERVSDGFLIRTKSGDECAEFTVDLVVHGAGRVPAVDQLNLSAANIERTDAGIRVNAHLQSVSNPAVYAAGDAAGTAGPALTPVAVAEGKVAASNMLKGNHAKADYSGVPSVVFTIPELARVGMLESEAREAGYDVRMAVNDTSDWFSNFRVGESCAATRIVIDAKTDRILGAHLLGPGYAELINYLGLAIRTGLKVGDLNKMIAAYPTISSDLGSIL</sequence>
<evidence type="ECO:0000259" key="5">
    <source>
        <dbReference type="Pfam" id="PF02852"/>
    </source>
</evidence>
<dbReference type="InterPro" id="IPR016156">
    <property type="entry name" value="FAD/NAD-linked_Rdtase_dimer_sf"/>
</dbReference>
<keyword evidence="8" id="KW-1185">Reference proteome</keyword>
<feature type="domain" description="FAD/NAD(P)-binding" evidence="6">
    <location>
        <begin position="12"/>
        <end position="329"/>
    </location>
</feature>
<dbReference type="InterPro" id="IPR036188">
    <property type="entry name" value="FAD/NAD-bd_sf"/>
</dbReference>